<feature type="domain" description="Glycosyl transferase family 1" evidence="2">
    <location>
        <begin position="197"/>
        <end position="342"/>
    </location>
</feature>
<dbReference type="GO" id="GO:0009103">
    <property type="term" value="P:lipopolysaccharide biosynthetic process"/>
    <property type="evidence" value="ECO:0007669"/>
    <property type="project" value="TreeGrafter"/>
</dbReference>
<name>A0A7X6IAQ2_9BACT</name>
<evidence type="ECO:0000259" key="3">
    <source>
        <dbReference type="Pfam" id="PF13439"/>
    </source>
</evidence>
<dbReference type="EMBL" id="VTOW01000002">
    <property type="protein sequence ID" value="NKE70961.1"/>
    <property type="molecule type" value="Genomic_DNA"/>
</dbReference>
<evidence type="ECO:0000259" key="2">
    <source>
        <dbReference type="Pfam" id="PF00534"/>
    </source>
</evidence>
<evidence type="ECO:0000256" key="1">
    <source>
        <dbReference type="ARBA" id="ARBA00022679"/>
    </source>
</evidence>
<keyword evidence="1 4" id="KW-0808">Transferase</keyword>
<sequence length="382" mass="43778">MKIKQKIAINATFTHDRPTGLGIYTSEVLTELLKYSYELDFIVFSNSKQLKDLYPNRVNQVKSPISPELGFKGHLARILWLQTLPLRLRNQNASLLYSTVPEGILFPYAKQIITIHDLIPIKFPELFPRLKYHYLYNLPLLLKNSCAVICDSENTKKDVLNFYKSYDKPIHVVPVGFDKKKFHPQEKGIIRKKYGFTKYLLFVGDLRPYKNLEKSIEAFGSLHLNDFKFVIAGKKDSRFYPLLEKKIEQLSLKEKVIFMGYVPEQDLPSLYSEAAALVFPSLYEGFGLPLLEAMGCGCPVITSNLSSLPEVCQEAAFYVDPYRVESIAEGIFQVVTKPGLKELLVTKGFERAQCFGWEITAREILKILYQNVYSNESTCLPK</sequence>
<dbReference type="FunFam" id="3.40.50.2000:FF:000119">
    <property type="entry name" value="Glycosyl transferase group 1"/>
    <property type="match status" value="1"/>
</dbReference>
<dbReference type="RefSeq" id="WP_168059305.1">
    <property type="nucleotide sequence ID" value="NZ_VTOW01000002.1"/>
</dbReference>
<comment type="caution">
    <text evidence="4">The sequence shown here is derived from an EMBL/GenBank/DDBJ whole genome shotgun (WGS) entry which is preliminary data.</text>
</comment>
<evidence type="ECO:0000313" key="4">
    <source>
        <dbReference type="EMBL" id="NKE70961.1"/>
    </source>
</evidence>
<dbReference type="Pfam" id="PF13439">
    <property type="entry name" value="Glyco_transf_4"/>
    <property type="match status" value="1"/>
</dbReference>
<dbReference type="CDD" id="cd03809">
    <property type="entry name" value="GT4_MtfB-like"/>
    <property type="match status" value="1"/>
</dbReference>
<dbReference type="Pfam" id="PF00534">
    <property type="entry name" value="Glycos_transf_1"/>
    <property type="match status" value="1"/>
</dbReference>
<dbReference type="AlphaFoldDB" id="A0A7X6IAQ2"/>
<evidence type="ECO:0000313" key="5">
    <source>
        <dbReference type="Proteomes" id="UP000534783"/>
    </source>
</evidence>
<feature type="domain" description="Glycosyltransferase subfamily 4-like N-terminal" evidence="3">
    <location>
        <begin position="20"/>
        <end position="179"/>
    </location>
</feature>
<dbReference type="Proteomes" id="UP000534783">
    <property type="component" value="Unassembled WGS sequence"/>
</dbReference>
<dbReference type="PANTHER" id="PTHR46401:SF2">
    <property type="entry name" value="GLYCOSYLTRANSFERASE WBBK-RELATED"/>
    <property type="match status" value="1"/>
</dbReference>
<reference evidence="4 5" key="1">
    <citation type="journal article" date="2020" name="Nature">
        <title>Bacterial chemolithoautotrophy via manganese oxidation.</title>
        <authorList>
            <person name="Yu H."/>
            <person name="Leadbetter J.R."/>
        </authorList>
    </citation>
    <scope>NUCLEOTIDE SEQUENCE [LARGE SCALE GENOMIC DNA]</scope>
    <source>
        <strain evidence="4 5">Mn-1</strain>
    </source>
</reference>
<dbReference type="InterPro" id="IPR001296">
    <property type="entry name" value="Glyco_trans_1"/>
</dbReference>
<dbReference type="PANTHER" id="PTHR46401">
    <property type="entry name" value="GLYCOSYLTRANSFERASE WBBK-RELATED"/>
    <property type="match status" value="1"/>
</dbReference>
<dbReference type="InterPro" id="IPR028098">
    <property type="entry name" value="Glyco_trans_4-like_N"/>
</dbReference>
<organism evidence="4 5">
    <name type="scientific">Candidatus Manganitrophus noduliformans</name>
    <dbReference type="NCBI Taxonomy" id="2606439"/>
    <lineage>
        <taxon>Bacteria</taxon>
        <taxon>Pseudomonadati</taxon>
        <taxon>Nitrospirota</taxon>
        <taxon>Nitrospiria</taxon>
        <taxon>Candidatus Troglogloeales</taxon>
        <taxon>Candidatus Manganitrophaceae</taxon>
        <taxon>Candidatus Manganitrophus</taxon>
    </lineage>
</organism>
<keyword evidence="5" id="KW-1185">Reference proteome</keyword>
<dbReference type="SUPFAM" id="SSF53756">
    <property type="entry name" value="UDP-Glycosyltransferase/glycogen phosphorylase"/>
    <property type="match status" value="1"/>
</dbReference>
<protein>
    <submittedName>
        <fullName evidence="4">Glycosyltransferase family 4 protein</fullName>
    </submittedName>
</protein>
<proteinExistence type="predicted"/>
<gene>
    <name evidence="4" type="ORF">MNODULE_09440</name>
</gene>
<dbReference type="Gene3D" id="3.40.50.2000">
    <property type="entry name" value="Glycogen Phosphorylase B"/>
    <property type="match status" value="2"/>
</dbReference>
<accession>A0A7X6IAQ2</accession>
<dbReference type="GO" id="GO:0016757">
    <property type="term" value="F:glycosyltransferase activity"/>
    <property type="evidence" value="ECO:0007669"/>
    <property type="project" value="InterPro"/>
</dbReference>